<reference evidence="9 10" key="1">
    <citation type="submission" date="2019-07" db="EMBL/GenBank/DDBJ databases">
        <authorList>
            <person name="Jastrzebski P J."/>
            <person name="Paukszto L."/>
            <person name="Jastrzebski P J."/>
        </authorList>
    </citation>
    <scope>NUCLEOTIDE SEQUENCE [LARGE SCALE GENOMIC DNA]</scope>
    <source>
        <strain evidence="9 10">WMS-il1</strain>
    </source>
</reference>
<keyword evidence="2" id="KW-0547">Nucleotide-binding</keyword>
<dbReference type="SUPFAM" id="SSF50715">
    <property type="entry name" value="Ribosomal protein L25-like"/>
    <property type="match status" value="1"/>
</dbReference>
<dbReference type="Pfam" id="PF00749">
    <property type="entry name" value="tRNA-synt_1c"/>
    <property type="match status" value="1"/>
</dbReference>
<evidence type="ECO:0000256" key="4">
    <source>
        <dbReference type="ARBA" id="ARBA00022917"/>
    </source>
</evidence>
<dbReference type="Pfam" id="PF09180">
    <property type="entry name" value="ProRS-C_1"/>
    <property type="match status" value="1"/>
</dbReference>
<name>A0A564YAX5_HYMDI</name>
<feature type="domain" description="Aminoacyl-transfer RNA synthetases class-II family profile" evidence="8">
    <location>
        <begin position="938"/>
        <end position="1177"/>
    </location>
</feature>
<dbReference type="SUPFAM" id="SSF52374">
    <property type="entry name" value="Nucleotidylyl transferase"/>
    <property type="match status" value="1"/>
</dbReference>
<evidence type="ECO:0000259" key="8">
    <source>
        <dbReference type="PROSITE" id="PS50862"/>
    </source>
</evidence>
<feature type="region of interest" description="Disordered" evidence="6">
    <location>
        <begin position="843"/>
        <end position="898"/>
    </location>
</feature>
<dbReference type="InterPro" id="IPR001412">
    <property type="entry name" value="aa-tRNA-synth_I_CS"/>
</dbReference>
<feature type="compositionally biased region" description="Polar residues" evidence="6">
    <location>
        <begin position="845"/>
        <end position="863"/>
    </location>
</feature>
<evidence type="ECO:0000256" key="6">
    <source>
        <dbReference type="SAM" id="MobiDB-lite"/>
    </source>
</evidence>
<dbReference type="InterPro" id="IPR016061">
    <property type="entry name" value="Pro-tRNA_ligase_II_C"/>
</dbReference>
<dbReference type="InterPro" id="IPR036621">
    <property type="entry name" value="Anticodon-bd_dom_sf"/>
</dbReference>
<dbReference type="GO" id="GO:0006424">
    <property type="term" value="P:glutamyl-tRNA aminoacylation"/>
    <property type="evidence" value="ECO:0007669"/>
    <property type="project" value="InterPro"/>
</dbReference>
<dbReference type="CDD" id="cd00862">
    <property type="entry name" value="ProRS_anticodon_zinc"/>
    <property type="match status" value="1"/>
</dbReference>
<evidence type="ECO:0000259" key="7">
    <source>
        <dbReference type="PROSITE" id="PS50405"/>
    </source>
</evidence>
<dbReference type="Gene3D" id="1.20.1050.130">
    <property type="match status" value="1"/>
</dbReference>
<dbReference type="Pfam" id="PF03129">
    <property type="entry name" value="HGTP_anticodon"/>
    <property type="match status" value="1"/>
</dbReference>
<dbReference type="InterPro" id="IPR004154">
    <property type="entry name" value="Anticodon-bd"/>
</dbReference>
<feature type="compositionally biased region" description="Low complexity" evidence="6">
    <location>
        <begin position="780"/>
        <end position="792"/>
    </location>
</feature>
<dbReference type="EMBL" id="CABIJS010000111">
    <property type="protein sequence ID" value="VUZ43674.1"/>
    <property type="molecule type" value="Genomic_DNA"/>
</dbReference>
<keyword evidence="1" id="KW-0436">Ligase</keyword>
<accession>A0A564YAX5</accession>
<evidence type="ECO:0000256" key="2">
    <source>
        <dbReference type="ARBA" id="ARBA00022741"/>
    </source>
</evidence>
<dbReference type="Gene3D" id="2.40.240.10">
    <property type="entry name" value="Ribosomal Protein L25, Chain P"/>
    <property type="match status" value="1"/>
</dbReference>
<dbReference type="PROSITE" id="PS00178">
    <property type="entry name" value="AA_TRNA_LIGASE_I"/>
    <property type="match status" value="1"/>
</dbReference>
<dbReference type="Gene3D" id="3.90.800.10">
    <property type="entry name" value="Glutamyl-tRNA Synthetase, Domain 3"/>
    <property type="match status" value="1"/>
</dbReference>
<dbReference type="InterPro" id="IPR033721">
    <property type="entry name" value="ProRS_core_arch_euk"/>
</dbReference>
<dbReference type="InterPro" id="IPR004499">
    <property type="entry name" value="Pro-tRNA-ligase_IIa_arc-type"/>
</dbReference>
<dbReference type="FunFam" id="3.30.930.10:FF:000007">
    <property type="entry name" value="Bifunctional glutamate/proline--tRNA ligase"/>
    <property type="match status" value="1"/>
</dbReference>
<dbReference type="Pfam" id="PF00587">
    <property type="entry name" value="tRNA-synt_2b"/>
    <property type="match status" value="1"/>
</dbReference>
<dbReference type="Gene3D" id="3.40.50.800">
    <property type="entry name" value="Anticodon-binding domain"/>
    <property type="match status" value="1"/>
</dbReference>
<dbReference type="InterPro" id="IPR020056">
    <property type="entry name" value="Rbsml_bL25/Gln-tRNA_synth_N"/>
</dbReference>
<dbReference type="InterPro" id="IPR004526">
    <property type="entry name" value="Glu-tRNA-synth_arc/euk"/>
</dbReference>
<dbReference type="HAMAP" id="MF_01571">
    <property type="entry name" value="Pro_tRNA_synth_type3"/>
    <property type="match status" value="1"/>
</dbReference>
<keyword evidence="3" id="KW-0067">ATP-binding</keyword>
<dbReference type="InterPro" id="IPR020061">
    <property type="entry name" value="Glu_tRNA_lig_a-bdl"/>
</dbReference>
<dbReference type="SUPFAM" id="SSF55681">
    <property type="entry name" value="Class II aaRS and biotin synthetases"/>
    <property type="match status" value="1"/>
</dbReference>
<dbReference type="InterPro" id="IPR011035">
    <property type="entry name" value="Ribosomal_bL25/Gln-tRNA_synth"/>
</dbReference>
<dbReference type="GO" id="GO:0005524">
    <property type="term" value="F:ATP binding"/>
    <property type="evidence" value="ECO:0007669"/>
    <property type="project" value="UniProtKB-KW"/>
</dbReference>
<evidence type="ECO:0000256" key="3">
    <source>
        <dbReference type="ARBA" id="ARBA00022840"/>
    </source>
</evidence>
<dbReference type="FunFam" id="3.30.110.30:FF:000001">
    <property type="entry name" value="Bifunctional glutamate/proline--tRNA ligase"/>
    <property type="match status" value="1"/>
</dbReference>
<dbReference type="PRINTS" id="PR00987">
    <property type="entry name" value="TRNASYNTHGLU"/>
</dbReference>
<dbReference type="Gene3D" id="3.40.50.620">
    <property type="entry name" value="HUPs"/>
    <property type="match status" value="1"/>
</dbReference>
<dbReference type="PROSITE" id="PS50405">
    <property type="entry name" value="GST_CTER"/>
    <property type="match status" value="1"/>
</dbReference>
<dbReference type="Gene3D" id="3.30.930.10">
    <property type="entry name" value="Bira Bifunctional Protein, Domain 2"/>
    <property type="match status" value="1"/>
</dbReference>
<dbReference type="GO" id="GO:0004818">
    <property type="term" value="F:glutamate-tRNA ligase activity"/>
    <property type="evidence" value="ECO:0007669"/>
    <property type="project" value="InterPro"/>
</dbReference>
<dbReference type="FunFam" id="3.40.50.800:FF:000005">
    <property type="entry name" value="bifunctional glutamate/proline--tRNA ligase"/>
    <property type="match status" value="1"/>
</dbReference>
<feature type="domain" description="GST C-terminal" evidence="7">
    <location>
        <begin position="1"/>
        <end position="145"/>
    </location>
</feature>
<dbReference type="InterPro" id="IPR014729">
    <property type="entry name" value="Rossmann-like_a/b/a_fold"/>
</dbReference>
<dbReference type="Gene3D" id="3.30.110.30">
    <property type="entry name" value="C-terminal domain of ProRS"/>
    <property type="match status" value="1"/>
</dbReference>
<proteinExistence type="inferred from homology"/>
<dbReference type="FunFam" id="3.90.800.10:FF:000001">
    <property type="entry name" value="Glutamine--tRNA ligase"/>
    <property type="match status" value="1"/>
</dbReference>
<dbReference type="Proteomes" id="UP000321570">
    <property type="component" value="Unassembled WGS sequence"/>
</dbReference>
<dbReference type="InterPro" id="IPR006195">
    <property type="entry name" value="aa-tRNA-synth_II"/>
</dbReference>
<dbReference type="InterPro" id="IPR036282">
    <property type="entry name" value="Glutathione-S-Trfase_C_sf"/>
</dbReference>
<feature type="compositionally biased region" description="Basic and acidic residues" evidence="6">
    <location>
        <begin position="864"/>
        <end position="882"/>
    </location>
</feature>
<dbReference type="GO" id="GO:0005737">
    <property type="term" value="C:cytoplasm"/>
    <property type="evidence" value="ECO:0007669"/>
    <property type="project" value="InterPro"/>
</dbReference>
<dbReference type="InterPro" id="IPR010987">
    <property type="entry name" value="Glutathione-S-Trfase_C-like"/>
</dbReference>
<evidence type="ECO:0000256" key="1">
    <source>
        <dbReference type="ARBA" id="ARBA00022598"/>
    </source>
</evidence>
<dbReference type="FunFam" id="1.10.1160.10:FF:000001">
    <property type="entry name" value="Glutamine--tRNA ligase"/>
    <property type="match status" value="1"/>
</dbReference>
<dbReference type="PANTHER" id="PTHR43382:SF2">
    <property type="entry name" value="BIFUNCTIONAL GLUTAMATE_PROLINE--TRNA LIGASE"/>
    <property type="match status" value="1"/>
</dbReference>
<dbReference type="InterPro" id="IPR045864">
    <property type="entry name" value="aa-tRNA-synth_II/BPL/LPL"/>
</dbReference>
<evidence type="ECO:0000313" key="10">
    <source>
        <dbReference type="Proteomes" id="UP000321570"/>
    </source>
</evidence>
<feature type="region of interest" description="Disordered" evidence="6">
    <location>
        <begin position="713"/>
        <end position="828"/>
    </location>
</feature>
<evidence type="ECO:0000313" key="9">
    <source>
        <dbReference type="EMBL" id="VUZ43674.1"/>
    </source>
</evidence>
<dbReference type="GO" id="GO:0004827">
    <property type="term" value="F:proline-tRNA ligase activity"/>
    <property type="evidence" value="ECO:0007669"/>
    <property type="project" value="InterPro"/>
</dbReference>
<feature type="compositionally biased region" description="Basic and acidic residues" evidence="6">
    <location>
        <begin position="722"/>
        <end position="742"/>
    </location>
</feature>
<keyword evidence="4" id="KW-0648">Protein biosynthesis</keyword>
<gene>
    <name evidence="9" type="ORF">WMSIL1_LOCUS4027</name>
</gene>
<dbReference type="InterPro" id="IPR049437">
    <property type="entry name" value="tRNA-synt_1c_C2"/>
</dbReference>
<dbReference type="Pfam" id="PF03950">
    <property type="entry name" value="tRNA-synt_1c_C"/>
    <property type="match status" value="1"/>
</dbReference>
<dbReference type="HAMAP" id="MF_02076">
    <property type="entry name" value="Glu_tRNA_synth_type2"/>
    <property type="match status" value="1"/>
</dbReference>
<dbReference type="Pfam" id="PF20974">
    <property type="entry name" value="tRNA-synt_1c_C2"/>
    <property type="match status" value="1"/>
</dbReference>
<dbReference type="SUPFAM" id="SSF52954">
    <property type="entry name" value="Class II aaRS ABD-related"/>
    <property type="match status" value="1"/>
</dbReference>
<dbReference type="PROSITE" id="PS50862">
    <property type="entry name" value="AA_TRNA_LIGASE_II"/>
    <property type="match status" value="1"/>
</dbReference>
<keyword evidence="10" id="KW-1185">Reference proteome</keyword>
<dbReference type="SMART" id="SM00946">
    <property type="entry name" value="ProRS-C_1"/>
    <property type="match status" value="1"/>
</dbReference>
<dbReference type="PANTHER" id="PTHR43382">
    <property type="entry name" value="PROLYL-TRNA SYNTHETASE"/>
    <property type="match status" value="1"/>
</dbReference>
<dbReference type="GO" id="GO:0017101">
    <property type="term" value="C:aminoacyl-tRNA synthetase multienzyme complex"/>
    <property type="evidence" value="ECO:0007669"/>
    <property type="project" value="TreeGrafter"/>
</dbReference>
<dbReference type="SUPFAM" id="SSF47616">
    <property type="entry name" value="GST C-terminal domain-like"/>
    <property type="match status" value="1"/>
</dbReference>
<dbReference type="Gene3D" id="1.10.1160.10">
    <property type="entry name" value="Glutamyl-trna Synthetase, Domain 2"/>
    <property type="match status" value="1"/>
</dbReference>
<dbReference type="GO" id="GO:0006433">
    <property type="term" value="P:prolyl-tRNA aminoacylation"/>
    <property type="evidence" value="ECO:0007669"/>
    <property type="project" value="InterPro"/>
</dbReference>
<dbReference type="InterPro" id="IPR017449">
    <property type="entry name" value="Pro-tRNA_synth_II"/>
</dbReference>
<dbReference type="InterPro" id="IPR020058">
    <property type="entry name" value="Glu/Gln-tRNA-synth_Ib_cat-dom"/>
</dbReference>
<sequence length="1403" mass="157749">MEAVKSDFVDLVRTVLQCSVDIDFGSLGIQTLQDPRQLIDVANWIRFARIELSSTDNFDKALNELDRCLEHRSFLVADAVTLADIAIWARLLCNDSWQQLCDKEAKNSPSVKKSYPNLRRLVDFLNHLPETHKLGEALGQNVVPLQKSIPNNLSDENVARTKTPASKGRAATDMKFEEGGKFSDLPGAEVGKVVVRFPPEASGFMHIGHAKAALLNYHYKEIFKGKLILRFDDTNPAKENAVFEEAILNDLPRLGVKWDDFTFTSNYFDKMIDMCTQMIKDGKAYADDTDTETMRSQREERKESACRKNSVEKNLAMWKAMQEGTEAGLKTCIRAKIDMSSDNGAMRDPTIYRCKLEPHIRTGTKYKVFPIYDFACPIVDSLEGVTHALRTSEYNDRNDQYYWMCDALKIRRPQVIDFSRLALQFTLLSKRKLTWFVEQGLVSGWDDPRMPTVRGILRHGLTPEGLRQFILAQGSSKSTGTMEWDKIWAFNKKVIDPVAPRYTGLNLQGGLVPVRVKGQEKEETKQTLLHPKDPAIGEKTIVLAPTVFVEQADAECFVEGDNVTFVNWGNLRISKIHKMDGRIESVDAELNLEDADYKKTHKVTWLADPSIVKCVGKDLSQLTPLSCLTYGNLISKPLIGKEEKFEDFINRDSVLMENYLGDPQLRNLKKGDIIQLQRKGFFICDQPFTTSHPSTGKEAPCVLIYIPDGATRARPTTGSKFKSGEAADSKPDQPQQTKEKSSPKILSDLSPEEAAKRAEKERLKEEKKAARKAGREKAKAQQQQQSPASGEASEMKTEKIKAQATKVPLTSSEPNNSTMGKQQLPPSDELGKIKTAAAATDLSCIPTSPESKNSPTNKQQQSKGKPEKKEKTAGEKPQKKAQDLPTVSGPKKQTRLGLEAKKEEDIAEWYTQVIQKSEMLEYYDISGCYILRPWSYFIWSQIQSFFDPKITELGVENTYFPIFVSKGALEKEKDHIADFAPEVAWVTRSGSSDLAEPIALRPTSETIMYPAFAKWIQSHRDLPIKINQWSNIVRWEFKHPTPFLRTREFLWQEGHTAYAVKADAEAEVLTILDLYRAVYHDLLAVPCIRGRKTEHEKFPGGEYTTTVEVYVGASGRAIQGATSHHLGQNFSRIFDVVFEDPVTKQPRHVYQNSWGITTRTIGVMIMVHSDNQGLVLPPPVARYQVVVVPCGINVKTTDEERADLFAKSKALVEGLTKFSKLRVYLDDRDHVSPGWKFNHWELKGVPMRIEVGFKDLAKGEVTTVMRYTGNRLAIPMDKVNELVPTMLDEVHNLMLNNAIESQNAHICEANNMKQLTDALDKKCLVLAPFCGEPECEELVKTESAQNVIVAPGAPAMGAKSLCVPFEGEIVGKKTGPCAKEIHCLRHPLCSKPATFYTLFGRSY</sequence>
<dbReference type="NCBIfam" id="TIGR00463">
    <property type="entry name" value="gltX_arch"/>
    <property type="match status" value="1"/>
</dbReference>
<evidence type="ECO:0000256" key="5">
    <source>
        <dbReference type="ARBA" id="ARBA00023146"/>
    </source>
</evidence>
<feature type="compositionally biased region" description="Polar residues" evidence="6">
    <location>
        <begin position="808"/>
        <end position="825"/>
    </location>
</feature>
<keyword evidence="5" id="KW-0030">Aminoacyl-tRNA synthetase</keyword>
<dbReference type="CDD" id="cd00778">
    <property type="entry name" value="ProRS_core_arch_euk"/>
    <property type="match status" value="1"/>
</dbReference>
<dbReference type="NCBIfam" id="TIGR00408">
    <property type="entry name" value="proS_fam_I"/>
    <property type="match status" value="1"/>
</dbReference>
<organism evidence="9 10">
    <name type="scientific">Hymenolepis diminuta</name>
    <name type="common">Rat tapeworm</name>
    <dbReference type="NCBI Taxonomy" id="6216"/>
    <lineage>
        <taxon>Eukaryota</taxon>
        <taxon>Metazoa</taxon>
        <taxon>Spiralia</taxon>
        <taxon>Lophotrochozoa</taxon>
        <taxon>Platyhelminthes</taxon>
        <taxon>Cestoda</taxon>
        <taxon>Eucestoda</taxon>
        <taxon>Cyclophyllidea</taxon>
        <taxon>Hymenolepididae</taxon>
        <taxon>Hymenolepis</taxon>
    </lineage>
</organism>
<dbReference type="FunFam" id="3.40.50.620:FF:000070">
    <property type="entry name" value="Bifunctional glutamate/proline--tRNA ligase"/>
    <property type="match status" value="1"/>
</dbReference>
<dbReference type="SUPFAM" id="SSF64586">
    <property type="entry name" value="C-terminal domain of ProRS"/>
    <property type="match status" value="1"/>
</dbReference>
<dbReference type="InterPro" id="IPR002314">
    <property type="entry name" value="aa-tRNA-synt_IIb"/>
</dbReference>
<protein>
    <submittedName>
        <fullName evidence="9">Uncharacterized protein</fullName>
    </submittedName>
</protein>
<dbReference type="InterPro" id="IPR000924">
    <property type="entry name" value="Glu/Gln-tRNA-synth"/>
</dbReference>
<feature type="compositionally biased region" description="Basic and acidic residues" evidence="6">
    <location>
        <begin position="753"/>
        <end position="779"/>
    </location>
</feature>
<dbReference type="InterPro" id="IPR020059">
    <property type="entry name" value="Glu/Gln-tRNA-synth_Ib_codon-bd"/>
</dbReference>